<protein>
    <submittedName>
        <fullName evidence="10">Tungsten-containing aldehyde ferredoxin oxidoreductase</fullName>
        <ecNumber evidence="10">1.2.7.5</ecNumber>
    </submittedName>
</protein>
<evidence type="ECO:0000313" key="11">
    <source>
        <dbReference type="Proteomes" id="UP000000442"/>
    </source>
</evidence>
<dbReference type="STRING" id="177437.HRM2_44080"/>
<dbReference type="Gene3D" id="1.10.599.10">
    <property type="entry name" value="Aldehyde Ferredoxin Oxidoreductase Protein, subunit A, domain 3"/>
    <property type="match status" value="1"/>
</dbReference>
<organism evidence="10 11">
    <name type="scientific">Desulforapulum autotrophicum (strain ATCC 43914 / DSM 3382 / VKM B-1955 / HRM2)</name>
    <name type="common">Desulfobacterium autotrophicum</name>
    <dbReference type="NCBI Taxonomy" id="177437"/>
    <lineage>
        <taxon>Bacteria</taxon>
        <taxon>Pseudomonadati</taxon>
        <taxon>Thermodesulfobacteriota</taxon>
        <taxon>Desulfobacteria</taxon>
        <taxon>Desulfobacterales</taxon>
        <taxon>Desulfobacteraceae</taxon>
        <taxon>Desulforapulum</taxon>
    </lineage>
</organism>
<accession>C0QEW3</accession>
<dbReference type="GO" id="GO:0009055">
    <property type="term" value="F:electron transfer activity"/>
    <property type="evidence" value="ECO:0007669"/>
    <property type="project" value="InterPro"/>
</dbReference>
<keyword evidence="3" id="KW-0004">4Fe-4S</keyword>
<evidence type="ECO:0000256" key="5">
    <source>
        <dbReference type="ARBA" id="ARBA00023002"/>
    </source>
</evidence>
<evidence type="ECO:0000313" key="10">
    <source>
        <dbReference type="EMBL" id="ACN17464.1"/>
    </source>
</evidence>
<dbReference type="InterPro" id="IPR013985">
    <property type="entry name" value="Ald_Fedxn_OxRdtase_dom3"/>
</dbReference>
<comment type="cofactor">
    <cofactor evidence="1">
        <name>[4Fe-4S] cluster</name>
        <dbReference type="ChEBI" id="CHEBI:49883"/>
    </cofactor>
</comment>
<dbReference type="InterPro" id="IPR036503">
    <property type="entry name" value="Ald_Fedxn_OxRdtase_N_sf"/>
</dbReference>
<dbReference type="AlphaFoldDB" id="C0QEW3"/>
<dbReference type="Pfam" id="PF01314">
    <property type="entry name" value="AFOR_C"/>
    <property type="match status" value="1"/>
</dbReference>
<evidence type="ECO:0000256" key="2">
    <source>
        <dbReference type="ARBA" id="ARBA00011032"/>
    </source>
</evidence>
<dbReference type="Gene3D" id="3.60.9.10">
    <property type="entry name" value="Aldehyde ferredoxin oxidoreductase, N-terminal domain"/>
    <property type="match status" value="1"/>
</dbReference>
<gene>
    <name evidence="10" type="ordered locus">HRM2_44080</name>
</gene>
<dbReference type="Gene3D" id="1.10.569.10">
    <property type="entry name" value="Aldehyde Ferredoxin Oxidoreductase Protein, subunit A, domain 2"/>
    <property type="match status" value="1"/>
</dbReference>
<dbReference type="SUPFAM" id="SSF56228">
    <property type="entry name" value="Aldehyde ferredoxin oxidoreductase, N-terminal domain"/>
    <property type="match status" value="1"/>
</dbReference>
<dbReference type="InterPro" id="IPR013984">
    <property type="entry name" value="Ald_Fedxn_OxRdtase_dom2"/>
</dbReference>
<keyword evidence="11" id="KW-1185">Reference proteome</keyword>
<dbReference type="HOGENOM" id="CLU_020364_1_0_7"/>
<keyword evidence="7" id="KW-0411">Iron-sulfur</keyword>
<evidence type="ECO:0000259" key="9">
    <source>
        <dbReference type="SMART" id="SM00790"/>
    </source>
</evidence>
<dbReference type="EC" id="1.2.7.5" evidence="10"/>
<dbReference type="SMART" id="SM00790">
    <property type="entry name" value="AFOR_N"/>
    <property type="match status" value="1"/>
</dbReference>
<keyword evidence="4" id="KW-0479">Metal-binding</keyword>
<comment type="similarity">
    <text evidence="2">Belongs to the AOR/FOR family.</text>
</comment>
<dbReference type="EMBL" id="CP001087">
    <property type="protein sequence ID" value="ACN17464.1"/>
    <property type="molecule type" value="Genomic_DNA"/>
</dbReference>
<evidence type="ECO:0000256" key="3">
    <source>
        <dbReference type="ARBA" id="ARBA00022485"/>
    </source>
</evidence>
<dbReference type="Proteomes" id="UP000000442">
    <property type="component" value="Chromosome"/>
</dbReference>
<proteinExistence type="inferred from homology"/>
<evidence type="ECO:0000256" key="7">
    <source>
        <dbReference type="ARBA" id="ARBA00023014"/>
    </source>
</evidence>
<keyword evidence="5 10" id="KW-0560">Oxidoreductase</keyword>
<dbReference type="InterPro" id="IPR036021">
    <property type="entry name" value="Tungsten_al_ferr_oxy-like_C"/>
</dbReference>
<dbReference type="Pfam" id="PF02730">
    <property type="entry name" value="AFOR_N"/>
    <property type="match status" value="1"/>
</dbReference>
<reference evidence="10 11" key="1">
    <citation type="journal article" date="2009" name="Environ. Microbiol.">
        <title>Genome sequence of Desulfobacterium autotrophicum HRM2, a marine sulfate reducer oxidizing organic carbon completely to carbon dioxide.</title>
        <authorList>
            <person name="Strittmatter A.W."/>
            <person name="Liesegang H."/>
            <person name="Rabus R."/>
            <person name="Decker I."/>
            <person name="Amann J."/>
            <person name="Andres S."/>
            <person name="Henne A."/>
            <person name="Fricke W.F."/>
            <person name="Martinez-Arias R."/>
            <person name="Bartels D."/>
            <person name="Goesmann A."/>
            <person name="Krause L."/>
            <person name="Puehler A."/>
            <person name="Klenk H.P."/>
            <person name="Richter M."/>
            <person name="Schuler M."/>
            <person name="Gloeckner F.O."/>
            <person name="Meyerdierks A."/>
            <person name="Gottschalk G."/>
            <person name="Amann R."/>
        </authorList>
    </citation>
    <scope>NUCLEOTIDE SEQUENCE [LARGE SCALE GENOMIC DNA]</scope>
    <source>
        <strain evidence="11">ATCC 43914 / DSM 3382 / HRM2</strain>
    </source>
</reference>
<dbReference type="RefSeq" id="WP_015906192.1">
    <property type="nucleotide sequence ID" value="NC_012108.1"/>
</dbReference>
<keyword evidence="6" id="KW-0408">Iron</keyword>
<sequence length="619" mass="66432">MMNHLGSIVHVDLSEKKVTIEPFGEKLARTVLGGFGFNTWYLYKNLPKNALALGPENILIISCGLLTGTAAPASSRSHVSAKSPLSGLMGSSSVGGHIGARLKSLGIAAMVIRGRSDLPVSLVVDKTGVSFRTGEDLWGLSTRNTESVLRNERQGQNVEILSIGVAGENLVPFACIMNGTDHAAGRTGMGAVMGSKNLKAILVAGVKNLEKSSPETKALVKAYIGKIKAGLPIYTDFSTTGSSAHIQWLNDTGQLGTRNYQEGTMDGVEKIDGKNLLTYVEKKTSCHRCPVHCKAEIKIKAGRHQGFHGGRPEYETVINMGSLCGLKDPDELLYLSNLANILGIDTISTGSIIAFAMELYERGIITTQDTGGLALTWGNAQAMEALMHQIALRKGFGKILSLGVKGAASVIGKGSEQYAYHTKGVEIYGSDPRGSQAIALSYTVSLRGGDFTSVYPIPAFRYTQEKAQKEFGTTAIMEPHIIDGKGILVRGCLLTSAIIDSLGLCKVPTLSIMADFTLENESDLIRAITGLELSAQELFYRGEQLINMEKLFNLAHGASLENDNLPGLFQEKGLPHGPVKGLLVEDLSVMVQDFYTVMGWDEAGIPTGETLKRLKLEEI</sequence>
<feature type="domain" description="Aldehyde ferredoxin oxidoreductase N-terminal" evidence="9">
    <location>
        <begin position="4"/>
        <end position="207"/>
    </location>
</feature>
<dbReference type="InterPro" id="IPR001203">
    <property type="entry name" value="OxRdtase_Ald_Fedxn_C"/>
</dbReference>
<name>C0QEW3_DESAH</name>
<evidence type="ECO:0000256" key="8">
    <source>
        <dbReference type="ARBA" id="ARBA00049934"/>
    </source>
</evidence>
<dbReference type="KEGG" id="dat:HRM2_44080"/>
<comment type="cofactor">
    <cofactor evidence="8">
        <name>tungstopterin</name>
        <dbReference type="ChEBI" id="CHEBI:30402"/>
    </cofactor>
</comment>
<dbReference type="SUPFAM" id="SSF48310">
    <property type="entry name" value="Aldehyde ferredoxin oxidoreductase, C-terminal domains"/>
    <property type="match status" value="1"/>
</dbReference>
<dbReference type="GO" id="GO:0051539">
    <property type="term" value="F:4 iron, 4 sulfur cluster binding"/>
    <property type="evidence" value="ECO:0007669"/>
    <property type="project" value="UniProtKB-KW"/>
</dbReference>
<dbReference type="PANTHER" id="PTHR30038">
    <property type="entry name" value="ALDEHYDE FERREDOXIN OXIDOREDUCTASE"/>
    <property type="match status" value="1"/>
</dbReference>
<dbReference type="InterPro" id="IPR013983">
    <property type="entry name" value="Ald_Fedxn_OxRdtase_N"/>
</dbReference>
<evidence type="ECO:0000256" key="1">
    <source>
        <dbReference type="ARBA" id="ARBA00001966"/>
    </source>
</evidence>
<dbReference type="PANTHER" id="PTHR30038:SF0">
    <property type="entry name" value="TUNGSTEN-CONTAINING ALDEHYDE FERREDOXIN OXIDOREDUCTASE"/>
    <property type="match status" value="1"/>
</dbReference>
<dbReference type="OrthoDB" id="9763894at2"/>
<dbReference type="GO" id="GO:0033726">
    <property type="term" value="F:aldehyde ferredoxin oxidoreductase activity"/>
    <property type="evidence" value="ECO:0007669"/>
    <property type="project" value="UniProtKB-EC"/>
</dbReference>
<evidence type="ECO:0000256" key="4">
    <source>
        <dbReference type="ARBA" id="ARBA00022723"/>
    </source>
</evidence>
<dbReference type="eggNOG" id="COG2414">
    <property type="taxonomic scope" value="Bacteria"/>
</dbReference>
<dbReference type="GO" id="GO:0046872">
    <property type="term" value="F:metal ion binding"/>
    <property type="evidence" value="ECO:0007669"/>
    <property type="project" value="UniProtKB-KW"/>
</dbReference>
<evidence type="ECO:0000256" key="6">
    <source>
        <dbReference type="ARBA" id="ARBA00023004"/>
    </source>
</evidence>
<dbReference type="InterPro" id="IPR051919">
    <property type="entry name" value="W-dependent_AOR"/>
</dbReference>